<evidence type="ECO:0000313" key="1">
    <source>
        <dbReference type="EMBL" id="SFV71373.1"/>
    </source>
</evidence>
<dbReference type="EMBL" id="FPHM01000235">
    <property type="protein sequence ID" value="SFV71373.1"/>
    <property type="molecule type" value="Genomic_DNA"/>
</dbReference>
<evidence type="ECO:0008006" key="2">
    <source>
        <dbReference type="Google" id="ProtNLM"/>
    </source>
</evidence>
<protein>
    <recommendedName>
        <fullName evidence="2">HNH domain-containing protein</fullName>
    </recommendedName>
</protein>
<dbReference type="AlphaFoldDB" id="A0A1W1D049"/>
<reference evidence="1" key="1">
    <citation type="submission" date="2016-10" db="EMBL/GenBank/DDBJ databases">
        <authorList>
            <person name="de Groot N.N."/>
        </authorList>
    </citation>
    <scope>NUCLEOTIDE SEQUENCE</scope>
</reference>
<organism evidence="1">
    <name type="scientific">hydrothermal vent metagenome</name>
    <dbReference type="NCBI Taxonomy" id="652676"/>
    <lineage>
        <taxon>unclassified sequences</taxon>
        <taxon>metagenomes</taxon>
        <taxon>ecological metagenomes</taxon>
    </lineage>
</organism>
<gene>
    <name evidence="1" type="ORF">MNB_SV-13-1284</name>
</gene>
<dbReference type="Gene3D" id="1.10.30.50">
    <property type="match status" value="1"/>
</dbReference>
<proteinExistence type="predicted"/>
<name>A0A1W1D049_9ZZZZ</name>
<sequence length="120" mass="14430">MKDALKIDFAKKCYLCEEVTRHWEVEHFYPQKYYIHLINDYANLFYVCQKCNKIKPKNINTQSDDEILNCCEIEIESYIKLKLNSKECKVEVLKLQSNQDLDKSIDNTKLYQEFKQYIGD</sequence>
<accession>A0A1W1D049</accession>